<gene>
    <name evidence="1" type="ORF">QAD02_022695</name>
</gene>
<name>A0ACC2PTP9_9HYME</name>
<sequence length="708" mass="81404">MEDSYAVHRRRKAAAARRREKTPDPTIQLAGLGFGDDNDDDAKQQCEAANRVMDEEGERRARMERMVEDTERMEAEERARSKSRQLETEEPPAVNIRAKSPSINRRERTPQEPDNRVREKAESPLNVKDEIDEGPGRDLRRRLGSPEAAKMRPTRHLSPSMTDPNGDSDPRRSRMSSRSRQSNQSEEDEYMMSMRQRSQVRRSPSQLVKKQIIPLSNESLYGDVAKAKRAYAHRQPSDDYEYEEDEEEEREEFIPRKRRETTVRKRKSSIIHTETEKEEINKVTFREVFSSIWHITMEFKEFCHQNPQEVQTLIELRNLCIVETIITLIVCGLGGLAFRFTEGSFESLYKCGVKRVKRDFLDSLWTYSHNMKEDDWKSMARRKLMDFEEQLHAAHEAGMQTYSGQRNWTFLNAVVYSLTIISTIGYGHISPSTTTGRALTIVYAIIGIPLFLIVLADFGKLFTRGIKFLWAFVRRVYYTGSCRKVRRTVQVQEMMKGVQLVYDFAKMRRPSEMSPDELAEIQRQQQQHQQTVLSLDGNASQQTESPSTPAMSTFEIDDEFNLPISVAIAILIVYIFVGATVFNIFEDWTFFESFYFVFISMSTIGFGDFVPKDPLYMMLSIVYMIFGLALTSMCINVVQVMLADQFKQASQKIGASIGLHVSEEDGSLKPDAPPEPIEIADIHATIKTSQTDIGEKLAPTVKHEEAEL</sequence>
<reference evidence="1" key="1">
    <citation type="submission" date="2023-04" db="EMBL/GenBank/DDBJ databases">
        <title>A chromosome-level genome assembly of the parasitoid wasp Eretmocerus hayati.</title>
        <authorList>
            <person name="Zhong Y."/>
            <person name="Liu S."/>
            <person name="Liu Y."/>
        </authorList>
    </citation>
    <scope>NUCLEOTIDE SEQUENCE</scope>
    <source>
        <strain evidence="1">ZJU_SS_LIU_2023</strain>
    </source>
</reference>
<accession>A0ACC2PTP9</accession>
<evidence type="ECO:0000313" key="2">
    <source>
        <dbReference type="Proteomes" id="UP001239111"/>
    </source>
</evidence>
<comment type="caution">
    <text evidence="1">The sequence shown here is derived from an EMBL/GenBank/DDBJ whole genome shotgun (WGS) entry which is preliminary data.</text>
</comment>
<protein>
    <submittedName>
        <fullName evidence="1">Uncharacterized protein</fullName>
    </submittedName>
</protein>
<dbReference type="Proteomes" id="UP001239111">
    <property type="component" value="Chromosome 1"/>
</dbReference>
<evidence type="ECO:0000313" key="1">
    <source>
        <dbReference type="EMBL" id="KAJ8686901.1"/>
    </source>
</evidence>
<dbReference type="EMBL" id="CM056741">
    <property type="protein sequence ID" value="KAJ8686901.1"/>
    <property type="molecule type" value="Genomic_DNA"/>
</dbReference>
<proteinExistence type="predicted"/>
<organism evidence="1 2">
    <name type="scientific">Eretmocerus hayati</name>
    <dbReference type="NCBI Taxonomy" id="131215"/>
    <lineage>
        <taxon>Eukaryota</taxon>
        <taxon>Metazoa</taxon>
        <taxon>Ecdysozoa</taxon>
        <taxon>Arthropoda</taxon>
        <taxon>Hexapoda</taxon>
        <taxon>Insecta</taxon>
        <taxon>Pterygota</taxon>
        <taxon>Neoptera</taxon>
        <taxon>Endopterygota</taxon>
        <taxon>Hymenoptera</taxon>
        <taxon>Apocrita</taxon>
        <taxon>Proctotrupomorpha</taxon>
        <taxon>Chalcidoidea</taxon>
        <taxon>Aphelinidae</taxon>
        <taxon>Aphelininae</taxon>
        <taxon>Eretmocerus</taxon>
    </lineage>
</organism>
<keyword evidence="2" id="KW-1185">Reference proteome</keyword>